<protein>
    <submittedName>
        <fullName evidence="1">Uncharacterized protein</fullName>
    </submittedName>
</protein>
<organism evidence="1 2">
    <name type="scientific">Araneus ventricosus</name>
    <name type="common">Orbweaver spider</name>
    <name type="synonym">Epeira ventricosa</name>
    <dbReference type="NCBI Taxonomy" id="182803"/>
    <lineage>
        <taxon>Eukaryota</taxon>
        <taxon>Metazoa</taxon>
        <taxon>Ecdysozoa</taxon>
        <taxon>Arthropoda</taxon>
        <taxon>Chelicerata</taxon>
        <taxon>Arachnida</taxon>
        <taxon>Araneae</taxon>
        <taxon>Araneomorphae</taxon>
        <taxon>Entelegynae</taxon>
        <taxon>Araneoidea</taxon>
        <taxon>Araneidae</taxon>
        <taxon>Araneus</taxon>
    </lineage>
</organism>
<keyword evidence="2" id="KW-1185">Reference proteome</keyword>
<dbReference type="Proteomes" id="UP000499080">
    <property type="component" value="Unassembled WGS sequence"/>
</dbReference>
<proteinExistence type="predicted"/>
<gene>
    <name evidence="1" type="ORF">AVEN_159095_1</name>
</gene>
<comment type="caution">
    <text evidence="1">The sequence shown here is derived from an EMBL/GenBank/DDBJ whole genome shotgun (WGS) entry which is preliminary data.</text>
</comment>
<evidence type="ECO:0000313" key="1">
    <source>
        <dbReference type="EMBL" id="GBL88509.1"/>
    </source>
</evidence>
<sequence>MENVLPLSSDLTCITPTNSAYLRCNRVSYLEPSVSKAETLLPGYPWRLFVTVSQESGFYSSRNSSNPLLPTPFSSYREYVLSLQFFPPATLLKH</sequence>
<name>A0A4Y2BAQ1_ARAVE</name>
<dbReference type="AlphaFoldDB" id="A0A4Y2BAQ1"/>
<dbReference type="EMBL" id="BGPR01000060">
    <property type="protein sequence ID" value="GBL88509.1"/>
    <property type="molecule type" value="Genomic_DNA"/>
</dbReference>
<evidence type="ECO:0000313" key="2">
    <source>
        <dbReference type="Proteomes" id="UP000499080"/>
    </source>
</evidence>
<accession>A0A4Y2BAQ1</accession>
<reference evidence="1 2" key="1">
    <citation type="journal article" date="2019" name="Sci. Rep.">
        <title>Orb-weaving spider Araneus ventricosus genome elucidates the spidroin gene catalogue.</title>
        <authorList>
            <person name="Kono N."/>
            <person name="Nakamura H."/>
            <person name="Ohtoshi R."/>
            <person name="Moran D.A.P."/>
            <person name="Shinohara A."/>
            <person name="Yoshida Y."/>
            <person name="Fujiwara M."/>
            <person name="Mori M."/>
            <person name="Tomita M."/>
            <person name="Arakawa K."/>
        </authorList>
    </citation>
    <scope>NUCLEOTIDE SEQUENCE [LARGE SCALE GENOMIC DNA]</scope>
</reference>